<evidence type="ECO:0000313" key="4">
    <source>
        <dbReference type="Proteomes" id="UP000094236"/>
    </source>
</evidence>
<evidence type="ECO:0000256" key="1">
    <source>
        <dbReference type="SAM" id="MobiDB-lite"/>
    </source>
</evidence>
<name>A0A1E4TQ15_PACTA</name>
<sequence>MSSAETSKQNSSAIPSSGSQSYPSTSNSKVPTEIVEQYSNFYRHNLQPIPPYALDNIAKCHLKDDNNINNGTTDPFLQSVAGNWNNFLKSVEANPAYINGKVKYDDELWKSCQQDLNGKWGGDERLRRALNDNSKINQNDSNNKEYRNSLFFWNKKSYKNYDNPYLRSTAGYWMSDEKRKDWKPTIKRLLLSNVYIPLTFRGFMLVLSTIALGLASRVFVLSRHRYDNRYIGQEPSTIMAICVQSFAIIYLLYIAYDEYNGKPLGLRDPLAKMRLILLDLLFIIFSSANLSLAFNTLFDDRWVCESSTYDNNTLVVSSICERQRGLAAFLFLILCMWVITFTISIVRVVGKVASPIHS</sequence>
<dbReference type="GO" id="GO:0071944">
    <property type="term" value="C:cell periphery"/>
    <property type="evidence" value="ECO:0007669"/>
    <property type="project" value="TreeGrafter"/>
</dbReference>
<dbReference type="GO" id="GO:0000324">
    <property type="term" value="C:fungal-type vacuole"/>
    <property type="evidence" value="ECO:0007669"/>
    <property type="project" value="TreeGrafter"/>
</dbReference>
<gene>
    <name evidence="3" type="ORF">PACTADRAFT_51591</name>
</gene>
<keyword evidence="2" id="KW-1133">Transmembrane helix</keyword>
<organism evidence="3 4">
    <name type="scientific">Pachysolen tannophilus NRRL Y-2460</name>
    <dbReference type="NCBI Taxonomy" id="669874"/>
    <lineage>
        <taxon>Eukaryota</taxon>
        <taxon>Fungi</taxon>
        <taxon>Dikarya</taxon>
        <taxon>Ascomycota</taxon>
        <taxon>Saccharomycotina</taxon>
        <taxon>Pichiomycetes</taxon>
        <taxon>Pachysolenaceae</taxon>
        <taxon>Pachysolen</taxon>
    </lineage>
</organism>
<evidence type="ECO:0008006" key="5">
    <source>
        <dbReference type="Google" id="ProtNLM"/>
    </source>
</evidence>
<proteinExistence type="predicted"/>
<dbReference type="OrthoDB" id="2589563at2759"/>
<protein>
    <recommendedName>
        <fullName evidence="5">Regulator of phospholipase D SRF1</fullName>
    </recommendedName>
</protein>
<dbReference type="InterPro" id="IPR037737">
    <property type="entry name" value="Srf1"/>
</dbReference>
<evidence type="ECO:0000313" key="3">
    <source>
        <dbReference type="EMBL" id="ODV93840.1"/>
    </source>
</evidence>
<dbReference type="PANTHER" id="PTHR36819">
    <property type="entry name" value="REGULATOR OF PHOSPHOLIPASE D SRF1"/>
    <property type="match status" value="1"/>
</dbReference>
<reference evidence="4" key="1">
    <citation type="submission" date="2016-05" db="EMBL/GenBank/DDBJ databases">
        <title>Comparative genomics of biotechnologically important yeasts.</title>
        <authorList>
            <consortium name="DOE Joint Genome Institute"/>
            <person name="Riley R."/>
            <person name="Haridas S."/>
            <person name="Wolfe K.H."/>
            <person name="Lopes M.R."/>
            <person name="Hittinger C.T."/>
            <person name="Goker M."/>
            <person name="Salamov A."/>
            <person name="Wisecaver J."/>
            <person name="Long T.M."/>
            <person name="Aerts A.L."/>
            <person name="Barry K."/>
            <person name="Choi C."/>
            <person name="Clum A."/>
            <person name="Coughlan A.Y."/>
            <person name="Deshpande S."/>
            <person name="Douglass A.P."/>
            <person name="Hanson S.J."/>
            <person name="Klenk H.-P."/>
            <person name="Labutti K."/>
            <person name="Lapidus A."/>
            <person name="Lindquist E."/>
            <person name="Lipzen A."/>
            <person name="Meier-Kolthoff J.P."/>
            <person name="Ohm R.A."/>
            <person name="Otillar R.P."/>
            <person name="Pangilinan J."/>
            <person name="Peng Y."/>
            <person name="Rokas A."/>
            <person name="Rosa C.A."/>
            <person name="Scheuner C."/>
            <person name="Sibirny A.A."/>
            <person name="Slot J.C."/>
            <person name="Stielow J.B."/>
            <person name="Sun H."/>
            <person name="Kurtzman C.P."/>
            <person name="Blackwell M."/>
            <person name="Grigoriev I.V."/>
            <person name="Jeffries T.W."/>
        </authorList>
    </citation>
    <scope>NUCLEOTIDE SEQUENCE [LARGE SCALE GENOMIC DNA]</scope>
    <source>
        <strain evidence="4">NRRL Y-2460</strain>
    </source>
</reference>
<keyword evidence="4" id="KW-1185">Reference proteome</keyword>
<accession>A0A1E4TQ15</accession>
<dbReference type="Proteomes" id="UP000094236">
    <property type="component" value="Unassembled WGS sequence"/>
</dbReference>
<dbReference type="AlphaFoldDB" id="A0A1E4TQ15"/>
<dbReference type="PANTHER" id="PTHR36819:SF1">
    <property type="entry name" value="REGULATOR OF PHOSPHOLIPASE D SRF1"/>
    <property type="match status" value="1"/>
</dbReference>
<feature type="region of interest" description="Disordered" evidence="1">
    <location>
        <begin position="1"/>
        <end position="28"/>
    </location>
</feature>
<feature type="transmembrane region" description="Helical" evidence="2">
    <location>
        <begin position="194"/>
        <end position="215"/>
    </location>
</feature>
<feature type="transmembrane region" description="Helical" evidence="2">
    <location>
        <begin position="236"/>
        <end position="256"/>
    </location>
</feature>
<feature type="compositionally biased region" description="Low complexity" evidence="1">
    <location>
        <begin position="11"/>
        <end position="28"/>
    </location>
</feature>
<keyword evidence="2" id="KW-0812">Transmembrane</keyword>
<feature type="compositionally biased region" description="Polar residues" evidence="1">
    <location>
        <begin position="1"/>
        <end position="10"/>
    </location>
</feature>
<feature type="transmembrane region" description="Helical" evidence="2">
    <location>
        <begin position="276"/>
        <end position="298"/>
    </location>
</feature>
<keyword evidence="2" id="KW-0472">Membrane</keyword>
<evidence type="ECO:0000256" key="2">
    <source>
        <dbReference type="SAM" id="Phobius"/>
    </source>
</evidence>
<feature type="transmembrane region" description="Helical" evidence="2">
    <location>
        <begin position="326"/>
        <end position="349"/>
    </location>
</feature>
<dbReference type="EMBL" id="KV454017">
    <property type="protein sequence ID" value="ODV93840.1"/>
    <property type="molecule type" value="Genomic_DNA"/>
</dbReference>